<protein>
    <recommendedName>
        <fullName evidence="5">DUF115 domain-containing protein</fullName>
    </recommendedName>
</protein>
<evidence type="ECO:0000259" key="2">
    <source>
        <dbReference type="Pfam" id="PF20157"/>
    </source>
</evidence>
<dbReference type="RefSeq" id="WP_134114469.1">
    <property type="nucleotide sequence ID" value="NZ_SOEG01000002.1"/>
</dbReference>
<sequence length="482" mass="55264">MESRSEKSFKPSNQNNSAVVDSISDLEILETKIGEPTIKVKTIDNQDIILHSKYDPVKEAIRFCDMYNLNEYSKLIVIGFGLGYHVEELLKRIDYQQRIKVIVTNPKIFKVAVGVRDLSKVLEDRRVEIIIENSKDSFVDRLKRTFTSINEEQNKLIIHQPSIKAIPEGFSFLKDVIEEVNLNRENQNKFKEVIRDNIKKNIKLINDSIGVKQFKNRFKDQPIFIVSAGPSLSKNIEKLKLVQDKGIIISVDTALNPLLEKEIKPDIIVTIDPIKVNNNKFYQKMMEVDTPLLHSLGTCSEVVENYLGPKIIGLSKDDLLMDKVSDLVNKGRIETRGSVASTALDFANYLGGNPIIFVGQDFAFGENGEVHAEDTFNDEGKRETTFLRRVEGVNSDQVYTSKGYYLLLRRFEKYLEDHSDKEYIDATEGGAKIKGTIIESLNEVVKKYCKRKLKKDDIIESSFYLQYRLSEDKIEEFIEKEL</sequence>
<keyword evidence="4" id="KW-1185">Reference proteome</keyword>
<dbReference type="Pfam" id="PF01973">
    <property type="entry name" value="MptE-like"/>
    <property type="match status" value="1"/>
</dbReference>
<evidence type="ECO:0000313" key="3">
    <source>
        <dbReference type="EMBL" id="TDX58910.1"/>
    </source>
</evidence>
<accession>A0A4R8HFP0</accession>
<dbReference type="AlphaFoldDB" id="A0A4R8HFP0"/>
<dbReference type="PANTHER" id="PTHR41786:SF1">
    <property type="entry name" value="6-HYDROXYMETHYLPTERIN DIPHOSPHOKINASE MPTE-LIKE DOMAIN-CONTAINING PROTEIN"/>
    <property type="match status" value="1"/>
</dbReference>
<dbReference type="PANTHER" id="PTHR41786">
    <property type="entry name" value="MOTILITY ACCESSORY FACTOR MAF"/>
    <property type="match status" value="1"/>
</dbReference>
<feature type="domain" description="Glycosyltransferase Maf N-terminal" evidence="2">
    <location>
        <begin position="71"/>
        <end position="151"/>
    </location>
</feature>
<dbReference type="Proteomes" id="UP000295832">
    <property type="component" value="Unassembled WGS sequence"/>
</dbReference>
<reference evidence="3 4" key="1">
    <citation type="submission" date="2019-03" db="EMBL/GenBank/DDBJ databases">
        <title>Subsurface microbial communities from deep shales in Ohio and West Virginia, USA.</title>
        <authorList>
            <person name="Wrighton K."/>
        </authorList>
    </citation>
    <scope>NUCLEOTIDE SEQUENCE [LARGE SCALE GENOMIC DNA]</scope>
    <source>
        <strain evidence="3 4">MSL 6dP</strain>
    </source>
</reference>
<name>A0A4R8HFP0_9FIRM</name>
<gene>
    <name evidence="3" type="ORF">C7959_10248</name>
</gene>
<dbReference type="InterPro" id="IPR002826">
    <property type="entry name" value="MptE-like"/>
</dbReference>
<feature type="domain" description="6-hydroxymethylpterin diphosphokinase MptE-like" evidence="1">
    <location>
        <begin position="197"/>
        <end position="366"/>
    </location>
</feature>
<evidence type="ECO:0000313" key="4">
    <source>
        <dbReference type="Proteomes" id="UP000295832"/>
    </source>
</evidence>
<dbReference type="Pfam" id="PF20157">
    <property type="entry name" value="Maf_flag10_N"/>
    <property type="match status" value="1"/>
</dbReference>
<dbReference type="InterPro" id="IPR045376">
    <property type="entry name" value="Maf_N"/>
</dbReference>
<evidence type="ECO:0008006" key="5">
    <source>
        <dbReference type="Google" id="ProtNLM"/>
    </source>
</evidence>
<dbReference type="EMBL" id="SOEG01000002">
    <property type="protein sequence ID" value="TDX58910.1"/>
    <property type="molecule type" value="Genomic_DNA"/>
</dbReference>
<proteinExistence type="predicted"/>
<evidence type="ECO:0000259" key="1">
    <source>
        <dbReference type="Pfam" id="PF01973"/>
    </source>
</evidence>
<organism evidence="3 4">
    <name type="scientific">Orenia marismortui</name>
    <dbReference type="NCBI Taxonomy" id="46469"/>
    <lineage>
        <taxon>Bacteria</taxon>
        <taxon>Bacillati</taxon>
        <taxon>Bacillota</taxon>
        <taxon>Clostridia</taxon>
        <taxon>Halanaerobiales</taxon>
        <taxon>Halobacteroidaceae</taxon>
        <taxon>Orenia</taxon>
    </lineage>
</organism>
<comment type="caution">
    <text evidence="3">The sequence shown here is derived from an EMBL/GenBank/DDBJ whole genome shotgun (WGS) entry which is preliminary data.</text>
</comment>